<dbReference type="EMBL" id="GL377303">
    <property type="protein sequence ID" value="EFJ01240.1"/>
    <property type="molecule type" value="Genomic_DNA"/>
</dbReference>
<organism evidence="3">
    <name type="scientific">Schizophyllum commune (strain H4-8 / FGSC 9210)</name>
    <name type="common">Split gill fungus</name>
    <dbReference type="NCBI Taxonomy" id="578458"/>
    <lineage>
        <taxon>Eukaryota</taxon>
        <taxon>Fungi</taxon>
        <taxon>Dikarya</taxon>
        <taxon>Basidiomycota</taxon>
        <taxon>Agaricomycotina</taxon>
        <taxon>Agaricomycetes</taxon>
        <taxon>Agaricomycetidae</taxon>
        <taxon>Agaricales</taxon>
        <taxon>Schizophyllaceae</taxon>
        <taxon>Schizophyllum</taxon>
    </lineage>
</organism>
<dbReference type="Gene3D" id="1.10.30.10">
    <property type="entry name" value="High mobility group box domain"/>
    <property type="match status" value="1"/>
</dbReference>
<feature type="region of interest" description="Disordered" evidence="1">
    <location>
        <begin position="70"/>
        <end position="112"/>
    </location>
</feature>
<evidence type="ECO:0000313" key="2">
    <source>
        <dbReference type="EMBL" id="EFJ01240.1"/>
    </source>
</evidence>
<reference evidence="2 3" key="1">
    <citation type="journal article" date="2010" name="Nat. Biotechnol.">
        <title>Genome sequence of the model mushroom Schizophyllum commune.</title>
        <authorList>
            <person name="Ohm R.A."/>
            <person name="de Jong J.F."/>
            <person name="Lugones L.G."/>
            <person name="Aerts A."/>
            <person name="Kothe E."/>
            <person name="Stajich J.E."/>
            <person name="de Vries R.P."/>
            <person name="Record E."/>
            <person name="Levasseur A."/>
            <person name="Baker S.E."/>
            <person name="Bartholomew K.A."/>
            <person name="Coutinho P.M."/>
            <person name="Erdmann S."/>
            <person name="Fowler T.J."/>
            <person name="Gathman A.C."/>
            <person name="Lombard V."/>
            <person name="Henrissat B."/>
            <person name="Knabe N."/>
            <person name="Kuees U."/>
            <person name="Lilly W.W."/>
            <person name="Lindquist E."/>
            <person name="Lucas S."/>
            <person name="Magnuson J.K."/>
            <person name="Piumi F."/>
            <person name="Raudaskoski M."/>
            <person name="Salamov A."/>
            <person name="Schmutz J."/>
            <person name="Schwarze F.W.M.R."/>
            <person name="vanKuyk P.A."/>
            <person name="Horton J.S."/>
            <person name="Grigoriev I.V."/>
            <person name="Woesten H.A.B."/>
        </authorList>
    </citation>
    <scope>NUCLEOTIDE SEQUENCE [LARGE SCALE GENOMIC DNA]</scope>
    <source>
        <strain evidence="3">H4-8 / FGSC 9210</strain>
    </source>
</reference>
<dbReference type="InterPro" id="IPR036910">
    <property type="entry name" value="HMG_box_dom_sf"/>
</dbReference>
<evidence type="ECO:0000256" key="1">
    <source>
        <dbReference type="SAM" id="MobiDB-lite"/>
    </source>
</evidence>
<feature type="compositionally biased region" description="Basic and acidic residues" evidence="1">
    <location>
        <begin position="91"/>
        <end position="112"/>
    </location>
</feature>
<evidence type="ECO:0000313" key="3">
    <source>
        <dbReference type="Proteomes" id="UP000007431"/>
    </source>
</evidence>
<accession>D8PT30</accession>
<dbReference type="RefSeq" id="XP_003036142.1">
    <property type="nucleotide sequence ID" value="XM_003036096.1"/>
</dbReference>
<gene>
    <name evidence="2" type="ORF">SCHCODRAFT_105950</name>
</gene>
<protein>
    <recommendedName>
        <fullName evidence="4">HMG box domain-containing protein</fullName>
    </recommendedName>
</protein>
<proteinExistence type="predicted"/>
<dbReference type="KEGG" id="scm:SCHCO_02605183"/>
<dbReference type="HOGENOM" id="CLU_2147310_0_0_1"/>
<feature type="non-terminal residue" evidence="2">
    <location>
        <position position="112"/>
    </location>
</feature>
<dbReference type="OrthoDB" id="10374001at2759"/>
<dbReference type="GeneID" id="9597159"/>
<dbReference type="Proteomes" id="UP000007431">
    <property type="component" value="Unassembled WGS sequence"/>
</dbReference>
<evidence type="ECO:0008006" key="4">
    <source>
        <dbReference type="Google" id="ProtNLM"/>
    </source>
</evidence>
<sequence length="112" mass="12346">MSILTGASVNGWILYRAAALRDFGSNTAGCNPKAVNLYLGEQWNRLPEKDRRVWRRRAAIVRSNLAARAASTRAFRRAGAKASGVPRRTKSGRDDVDSEMHPPDHESPASLD</sequence>
<name>D8PT30_SCHCM</name>
<dbReference type="SUPFAM" id="SSF47095">
    <property type="entry name" value="HMG-box"/>
    <property type="match status" value="1"/>
</dbReference>
<dbReference type="AlphaFoldDB" id="D8PT30"/>
<dbReference type="InParanoid" id="D8PT30"/>
<dbReference type="VEuPathDB" id="FungiDB:SCHCODRAFT_02605183"/>
<keyword evidence="3" id="KW-1185">Reference proteome</keyword>